<comment type="caution">
    <text evidence="1">The sequence shown here is derived from an EMBL/GenBank/DDBJ whole genome shotgun (WGS) entry which is preliminary data.</text>
</comment>
<keyword evidence="2" id="KW-1185">Reference proteome</keyword>
<dbReference type="Proteomes" id="UP000182762">
    <property type="component" value="Unassembled WGS sequence"/>
</dbReference>
<gene>
    <name evidence="1" type="ORF">SAMN02745910_04416</name>
</gene>
<name>A0A1I6BX66_9BACI</name>
<dbReference type="EMBL" id="FOXX01000015">
    <property type="protein sequence ID" value="SFQ85516.1"/>
    <property type="molecule type" value="Genomic_DNA"/>
</dbReference>
<reference evidence="1 2" key="1">
    <citation type="submission" date="2016-10" db="EMBL/GenBank/DDBJ databases">
        <authorList>
            <person name="Varghese N."/>
            <person name="Submissions S."/>
        </authorList>
    </citation>
    <scope>NUCLEOTIDE SEQUENCE [LARGE SCALE GENOMIC DNA]</scope>
    <source>
        <strain evidence="1 2">DSM 13796</strain>
    </source>
</reference>
<dbReference type="RefSeq" id="WP_161939277.1">
    <property type="nucleotide sequence ID" value="NZ_FOXX01000015.1"/>
</dbReference>
<dbReference type="GeneID" id="93713907"/>
<organism evidence="1 2">
    <name type="scientific">Priestia endophytica DSM 13796</name>
    <dbReference type="NCBI Taxonomy" id="1121089"/>
    <lineage>
        <taxon>Bacteria</taxon>
        <taxon>Bacillati</taxon>
        <taxon>Bacillota</taxon>
        <taxon>Bacilli</taxon>
        <taxon>Bacillales</taxon>
        <taxon>Bacillaceae</taxon>
        <taxon>Priestia</taxon>
    </lineage>
</organism>
<evidence type="ECO:0000313" key="2">
    <source>
        <dbReference type="Proteomes" id="UP000182762"/>
    </source>
</evidence>
<accession>A0A1I6BX66</accession>
<proteinExistence type="predicted"/>
<sequence>MINFDSDSLLTNDSGIFTTTASVLPYAADDIQVFATIQYNGAPLSTSSRLST</sequence>
<evidence type="ECO:0000313" key="1">
    <source>
        <dbReference type="EMBL" id="SFQ85516.1"/>
    </source>
</evidence>
<protein>
    <submittedName>
        <fullName evidence="1">Uncharacterized protein</fullName>
    </submittedName>
</protein>